<dbReference type="SUPFAM" id="SSF48403">
    <property type="entry name" value="Ankyrin repeat"/>
    <property type="match status" value="1"/>
</dbReference>
<sequence>MSICERKLTRPGVHACSTGGTIATIDSQCTITGFEQDDATSIRIRRDELCQAIRGTASAAALPENVIQRLVSWGEPRNDGLTSRTVAEWELETKCLESDNTSKAIRSVALGVAILRRKGQDDQARPLYDIDLVWRLIQQGLSVDAGDFQIWRLSMSSHGFLGLKIYESDLDESQERVEIRVLLPGSQRVVSRPIRSEKLYTKSFVLASKGAICSYQVEETSDPSLATHRIGTSSGTKHHDQVLPAGNTGVMVRASPIPHDLHSHNAVYSIAAGAYHATIVPPEEFYATLCYQDSSRGSSQNAASLAPTGVEPRLTTRVPDGLTPALLARAIGATRSWFSRMRSGKKHARQAEWEGALRDFSYALSICDAFASFAHAKIYRCRVLKELGLANRCIGRYEQAMAFLQQGLVENGDEATQELIILSGELGVVARHMGRLDEAQQAFQLQYDAAKKLQWQKPLCRAVGNLGMANFQLSQQRRDDRLLDLAITQLNERVQLAQHLGEVAADGVSPAKAASRRQLAVTWESIGQSRLSLCFAAQGNTQAAVDVAHAALKLSHRLEDPAVMALSRFFYGRALLFQGRVDEAMAQFNLPSACSCAIALCKEPSSENYEYLRELVDVGANMDLVDNQGYTALDHSVFNNDAAMKDLVLEGLRRQLGDHRQPEFARLQVEAKLRKGYRELFQEKLRPVLLSNGGDATNSLRSLRHTYDDSLSSDMERGRMFDRLKVLRYTEFLAFGRLPRSNDGLVLPLVSRSTLSHEPDTVDFVIFISYRWINTEKSRDSPDDVNNTQFGRMVAAVEAFLRLHPSVEPSRLGIWLDHSCVDQDDPMPGVSALPMIVAQCNAVISLVDGQYYERAWCSVEVMMVQQLRRAYGLHLWYEHIATQHGAWELREGALDMEIVMAEKKLTFESDRPKVLFLERQSKLLG</sequence>
<dbReference type="EMBL" id="MPSH01000040">
    <property type="protein sequence ID" value="PNH27826.1"/>
    <property type="molecule type" value="Genomic_DNA"/>
</dbReference>
<dbReference type="SUPFAM" id="SSF48452">
    <property type="entry name" value="TPR-like"/>
    <property type="match status" value="1"/>
</dbReference>
<organism evidence="1 2">
    <name type="scientific">Verticillium dahliae</name>
    <name type="common">Verticillium wilt</name>
    <dbReference type="NCBI Taxonomy" id="27337"/>
    <lineage>
        <taxon>Eukaryota</taxon>
        <taxon>Fungi</taxon>
        <taxon>Dikarya</taxon>
        <taxon>Ascomycota</taxon>
        <taxon>Pezizomycotina</taxon>
        <taxon>Sordariomycetes</taxon>
        <taxon>Hypocreomycetidae</taxon>
        <taxon>Glomerellales</taxon>
        <taxon>Plectosphaerellaceae</taxon>
        <taxon>Verticillium</taxon>
    </lineage>
</organism>
<dbReference type="InterPro" id="IPR036770">
    <property type="entry name" value="Ankyrin_rpt-contain_sf"/>
</dbReference>
<dbReference type="Proteomes" id="UP000236305">
    <property type="component" value="Unassembled WGS sequence"/>
</dbReference>
<dbReference type="SMART" id="SM00028">
    <property type="entry name" value="TPR"/>
    <property type="match status" value="4"/>
</dbReference>
<accession>A0AA44WAA2</accession>
<proteinExistence type="predicted"/>
<dbReference type="Gene3D" id="1.25.40.10">
    <property type="entry name" value="Tetratricopeptide repeat domain"/>
    <property type="match status" value="1"/>
</dbReference>
<name>A0AA44WAA2_VERDA</name>
<gene>
    <name evidence="1" type="ORF">BJF96_g8825</name>
</gene>
<comment type="caution">
    <text evidence="1">The sequence shown here is derived from an EMBL/GenBank/DDBJ whole genome shotgun (WGS) entry which is preliminary data.</text>
</comment>
<dbReference type="InterPro" id="IPR019734">
    <property type="entry name" value="TPR_rpt"/>
</dbReference>
<reference evidence="1 2" key="1">
    <citation type="submission" date="2017-12" db="EMBL/GenBank/DDBJ databases">
        <title>Comparative genomics yields insights into virulence evolution of Verticillium dahliae.</title>
        <authorList>
            <person name="Fan R."/>
            <person name="Armitage A.D."/>
            <person name="Cascant-Lopez E."/>
            <person name="Sobczyk M."/>
            <person name="Cockerton H.M."/>
            <person name="Harrison R.J."/>
        </authorList>
    </citation>
    <scope>NUCLEOTIDE SEQUENCE [LARGE SCALE GENOMIC DNA]</scope>
    <source>
        <strain evidence="1 2">12008</strain>
    </source>
</reference>
<evidence type="ECO:0000313" key="1">
    <source>
        <dbReference type="EMBL" id="PNH27826.1"/>
    </source>
</evidence>
<dbReference type="AlphaFoldDB" id="A0AA44WAA2"/>
<protein>
    <submittedName>
        <fullName evidence="1">Uncharacterized protein</fullName>
    </submittedName>
</protein>
<evidence type="ECO:0000313" key="2">
    <source>
        <dbReference type="Proteomes" id="UP000236305"/>
    </source>
</evidence>
<dbReference type="InterPro" id="IPR011990">
    <property type="entry name" value="TPR-like_helical_dom_sf"/>
</dbReference>